<keyword evidence="1" id="KW-0694">RNA-binding</keyword>
<dbReference type="GO" id="GO:0006396">
    <property type="term" value="P:RNA processing"/>
    <property type="evidence" value="ECO:0007669"/>
    <property type="project" value="InterPro"/>
</dbReference>
<feature type="domain" description="RNase III" evidence="3">
    <location>
        <begin position="13"/>
        <end position="139"/>
    </location>
</feature>
<dbReference type="EMBL" id="BEGY01000127">
    <property type="protein sequence ID" value="GAX84517.1"/>
    <property type="molecule type" value="Genomic_DNA"/>
</dbReference>
<evidence type="ECO:0000259" key="3">
    <source>
        <dbReference type="PROSITE" id="PS50142"/>
    </source>
</evidence>
<gene>
    <name evidence="4" type="ORF">CEUSTIGMA_g11937.t1</name>
</gene>
<evidence type="ECO:0000256" key="2">
    <source>
        <dbReference type="SAM" id="Phobius"/>
    </source>
</evidence>
<dbReference type="SUPFAM" id="SSF69065">
    <property type="entry name" value="RNase III domain-like"/>
    <property type="match status" value="1"/>
</dbReference>
<dbReference type="CDD" id="cd00593">
    <property type="entry name" value="RIBOc"/>
    <property type="match status" value="1"/>
</dbReference>
<sequence length="742" mass="81733">MQAAEAQLSCADVDDLLSRFGVDLSSTRRTDAASLALYQRALTDRSAASSRGLSNERLEYLGDAVLYLVVASYLCARYPGQQEGFLSRIRSKVVSGRVLADLCRAQLPAVLARVRTLRPGVQADDVLEALLGAVFTDRGFDTASTWFVSLMESGVDFASLVAEQDCPKALLNRHCLRYKGYMPVSETLAPGVVRLLTPARDVIAVGRGRDHEAAERDAFNRALQYFDPPANAPSAAASMMNAVSSAWTQALAKKGAVVVLVVVALLLIVVVVAYIAWRMTRSALVSTTVLKGPRRLNNQNSAFVFSSSRLPAAGVGQRYSFSFWLYLTNFQPTTQGQLLLSRSTQTSSAPNGNNPLVFLDPAVNRMYICVATTRTGSPLNTLMDATNTHGATFLTGTVDYVPLQRWVNYVFTVQDALLTVYQDGSIYSVQSLYDLYDPNNAVPRPNFAACAGDVNIGNPMNSTSADAIGFIARVNYFNYGLTTQQVKKLYASGPTNNSMLFGALSLPEYGLRSPIYSLNAEDESVECVLRNIKDISTTLEHEHNEKVAMVKDQGDAVMMDDMDDMDDMDIVVKGGDLGNVVDKLMDVCDQQYLDLVRCYQVMQRQKNRPLMEILVFAAFSKEGAVYEPIRTVLDQLEFPSIALSDASLLERWGRQSDEDHCIHDWLLLYRCVKSIGSDPSTSKECSALCAALCDTVASTDFVLMVQLDSEDPYWQEVHSLRLLGLKQRTRQCVSRLLRVLKS</sequence>
<dbReference type="AlphaFoldDB" id="A0A250XN69"/>
<dbReference type="GO" id="GO:0004525">
    <property type="term" value="F:ribonuclease III activity"/>
    <property type="evidence" value="ECO:0007669"/>
    <property type="project" value="InterPro"/>
</dbReference>
<dbReference type="InterPro" id="IPR013320">
    <property type="entry name" value="ConA-like_dom_sf"/>
</dbReference>
<evidence type="ECO:0000313" key="5">
    <source>
        <dbReference type="Proteomes" id="UP000232323"/>
    </source>
</evidence>
<dbReference type="PANTHER" id="PTHR11207:SF0">
    <property type="entry name" value="RIBONUCLEASE 3"/>
    <property type="match status" value="1"/>
</dbReference>
<accession>A0A250XN69</accession>
<dbReference type="InterPro" id="IPR000999">
    <property type="entry name" value="RNase_III_dom"/>
</dbReference>
<dbReference type="SUPFAM" id="SSF49899">
    <property type="entry name" value="Concanavalin A-like lectins/glucanases"/>
    <property type="match status" value="1"/>
</dbReference>
<organism evidence="4 5">
    <name type="scientific">Chlamydomonas eustigma</name>
    <dbReference type="NCBI Taxonomy" id="1157962"/>
    <lineage>
        <taxon>Eukaryota</taxon>
        <taxon>Viridiplantae</taxon>
        <taxon>Chlorophyta</taxon>
        <taxon>core chlorophytes</taxon>
        <taxon>Chlorophyceae</taxon>
        <taxon>CS clade</taxon>
        <taxon>Chlamydomonadales</taxon>
        <taxon>Chlamydomonadaceae</taxon>
        <taxon>Chlamydomonas</taxon>
    </lineage>
</organism>
<dbReference type="Gene3D" id="2.60.120.200">
    <property type="match status" value="1"/>
</dbReference>
<keyword evidence="2" id="KW-0812">Transmembrane</keyword>
<dbReference type="PROSITE" id="PS50142">
    <property type="entry name" value="RNASE_3_2"/>
    <property type="match status" value="1"/>
</dbReference>
<dbReference type="Gene3D" id="1.10.1520.10">
    <property type="entry name" value="Ribonuclease III domain"/>
    <property type="match status" value="1"/>
</dbReference>
<dbReference type="Proteomes" id="UP000232323">
    <property type="component" value="Unassembled WGS sequence"/>
</dbReference>
<dbReference type="GO" id="GO:0003725">
    <property type="term" value="F:double-stranded RNA binding"/>
    <property type="evidence" value="ECO:0007669"/>
    <property type="project" value="TreeGrafter"/>
</dbReference>
<feature type="transmembrane region" description="Helical" evidence="2">
    <location>
        <begin position="256"/>
        <end position="277"/>
    </location>
</feature>
<dbReference type="PANTHER" id="PTHR11207">
    <property type="entry name" value="RIBONUCLEASE III"/>
    <property type="match status" value="1"/>
</dbReference>
<proteinExistence type="predicted"/>
<dbReference type="STRING" id="1157962.A0A250XN69"/>
<evidence type="ECO:0000256" key="1">
    <source>
        <dbReference type="ARBA" id="ARBA00022884"/>
    </source>
</evidence>
<dbReference type="GO" id="GO:0005634">
    <property type="term" value="C:nucleus"/>
    <property type="evidence" value="ECO:0007669"/>
    <property type="project" value="TreeGrafter"/>
</dbReference>
<dbReference type="InterPro" id="IPR036389">
    <property type="entry name" value="RNase_III_sf"/>
</dbReference>
<protein>
    <recommendedName>
        <fullName evidence="3">RNase III domain-containing protein</fullName>
    </recommendedName>
</protein>
<dbReference type="SMART" id="SM00535">
    <property type="entry name" value="RIBOc"/>
    <property type="match status" value="1"/>
</dbReference>
<keyword evidence="2" id="KW-0472">Membrane</keyword>
<dbReference type="OrthoDB" id="557707at2759"/>
<comment type="caution">
    <text evidence="4">The sequence shown here is derived from an EMBL/GenBank/DDBJ whole genome shotgun (WGS) entry which is preliminary data.</text>
</comment>
<keyword evidence="2" id="KW-1133">Transmembrane helix</keyword>
<evidence type="ECO:0000313" key="4">
    <source>
        <dbReference type="EMBL" id="GAX84517.1"/>
    </source>
</evidence>
<dbReference type="GO" id="GO:0010468">
    <property type="term" value="P:regulation of gene expression"/>
    <property type="evidence" value="ECO:0007669"/>
    <property type="project" value="TreeGrafter"/>
</dbReference>
<keyword evidence="5" id="KW-1185">Reference proteome</keyword>
<name>A0A250XN69_9CHLO</name>
<dbReference type="PROSITE" id="PS00517">
    <property type="entry name" value="RNASE_3_1"/>
    <property type="match status" value="1"/>
</dbReference>
<reference evidence="4 5" key="1">
    <citation type="submission" date="2017-08" db="EMBL/GenBank/DDBJ databases">
        <title>Acidophilic green algal genome provides insights into adaptation to an acidic environment.</title>
        <authorList>
            <person name="Hirooka S."/>
            <person name="Hirose Y."/>
            <person name="Kanesaki Y."/>
            <person name="Higuchi S."/>
            <person name="Fujiwara T."/>
            <person name="Onuma R."/>
            <person name="Era A."/>
            <person name="Ohbayashi R."/>
            <person name="Uzuka A."/>
            <person name="Nozaki H."/>
            <person name="Yoshikawa H."/>
            <person name="Miyagishima S.Y."/>
        </authorList>
    </citation>
    <scope>NUCLEOTIDE SEQUENCE [LARGE SCALE GENOMIC DNA]</scope>
    <source>
        <strain evidence="4 5">NIES-2499</strain>
    </source>
</reference>
<dbReference type="Pfam" id="PF14622">
    <property type="entry name" value="Ribonucleas_3_3"/>
    <property type="match status" value="1"/>
</dbReference>